<dbReference type="RefSeq" id="WP_148580430.1">
    <property type="nucleotide sequence ID" value="NZ_SDKK01000017.1"/>
</dbReference>
<dbReference type="OrthoDB" id="7235451at2"/>
<accession>A0A6C2CKU3</accession>
<evidence type="ECO:0000259" key="1">
    <source>
        <dbReference type="Pfam" id="PF18974"/>
    </source>
</evidence>
<feature type="domain" description="DUF5710" evidence="1">
    <location>
        <begin position="2"/>
        <end position="45"/>
    </location>
</feature>
<evidence type="ECO:0000313" key="3">
    <source>
        <dbReference type="Proteomes" id="UP000389128"/>
    </source>
</evidence>
<dbReference type="InterPro" id="IPR043764">
    <property type="entry name" value="DUF5710"/>
</dbReference>
<dbReference type="EMBL" id="SDKK01000017">
    <property type="protein sequence ID" value="TYC54737.1"/>
    <property type="molecule type" value="Genomic_DNA"/>
</dbReference>
<proteinExistence type="predicted"/>
<gene>
    <name evidence="2" type="ORF">ETQ85_17790</name>
</gene>
<keyword evidence="3" id="KW-1185">Reference proteome</keyword>
<dbReference type="Pfam" id="PF18974">
    <property type="entry name" value="DUF5710"/>
    <property type="match status" value="1"/>
</dbReference>
<organism evidence="2 3">
    <name type="scientific">Zoogloea oleivorans</name>
    <dbReference type="NCBI Taxonomy" id="1552750"/>
    <lineage>
        <taxon>Bacteria</taxon>
        <taxon>Pseudomonadati</taxon>
        <taxon>Pseudomonadota</taxon>
        <taxon>Betaproteobacteria</taxon>
        <taxon>Rhodocyclales</taxon>
        <taxon>Zoogloeaceae</taxon>
        <taxon>Zoogloea</taxon>
    </lineage>
</organism>
<comment type="caution">
    <text evidence="2">The sequence shown here is derived from an EMBL/GenBank/DDBJ whole genome shotgun (WGS) entry which is preliminary data.</text>
</comment>
<protein>
    <recommendedName>
        <fullName evidence="1">DUF5710 domain-containing protein</fullName>
    </recommendedName>
</protein>
<name>A0A6C2CKU3_9RHOO</name>
<reference evidence="2 3" key="1">
    <citation type="submission" date="2019-01" db="EMBL/GenBank/DDBJ databases">
        <title>Zoogloea oleivorans genome sequencing and assembly.</title>
        <authorList>
            <person name="Tancsics A."/>
            <person name="Farkas M."/>
            <person name="Kriszt B."/>
            <person name="Maroti G."/>
            <person name="Horvath B."/>
        </authorList>
    </citation>
    <scope>NUCLEOTIDE SEQUENCE [LARGE SCALE GENOMIC DNA]</scope>
    <source>
        <strain evidence="2 3">Buc</strain>
    </source>
</reference>
<evidence type="ECO:0000313" key="2">
    <source>
        <dbReference type="EMBL" id="TYC54737.1"/>
    </source>
</evidence>
<dbReference type="AlphaFoldDB" id="A0A6C2CKU3"/>
<dbReference type="Proteomes" id="UP000389128">
    <property type="component" value="Unassembled WGS sequence"/>
</dbReference>
<sequence length="104" mass="11723">MRTNLQVPFAEKDEAKQLGARWDPARRLWYVQNVQDLSAFARWLPDQATTQEATAIKPTAKARQAESMVKTGSRFFQLDCDCLPWAGCPKCKPKVEAEGWGIPA</sequence>